<organism evidence="2 3">
    <name type="scientific">Zizania palustris</name>
    <name type="common">Northern wild rice</name>
    <dbReference type="NCBI Taxonomy" id="103762"/>
    <lineage>
        <taxon>Eukaryota</taxon>
        <taxon>Viridiplantae</taxon>
        <taxon>Streptophyta</taxon>
        <taxon>Embryophyta</taxon>
        <taxon>Tracheophyta</taxon>
        <taxon>Spermatophyta</taxon>
        <taxon>Magnoliopsida</taxon>
        <taxon>Liliopsida</taxon>
        <taxon>Poales</taxon>
        <taxon>Poaceae</taxon>
        <taxon>BOP clade</taxon>
        <taxon>Oryzoideae</taxon>
        <taxon>Oryzeae</taxon>
        <taxon>Zizaniinae</taxon>
        <taxon>Zizania</taxon>
    </lineage>
</organism>
<dbReference type="AlphaFoldDB" id="A0A8J5VX90"/>
<sequence length="113" mass="10869">MNHDDNGHNNDNKAYGGGDGTSGTLSCVGCDDGCEEPTGTETGAVEGAAEAKVSGAGWGAKVGDDTTVVGGGGLAGAEGSRAIFGAAGMGDAADDCAYTATTARKATRVALQP</sequence>
<gene>
    <name evidence="2" type="ORF">GUJ93_ZPchr0006g41727</name>
</gene>
<reference evidence="2" key="2">
    <citation type="submission" date="2021-02" db="EMBL/GenBank/DDBJ databases">
        <authorList>
            <person name="Kimball J.A."/>
            <person name="Haas M.W."/>
            <person name="Macchietto M."/>
            <person name="Kono T."/>
            <person name="Duquette J."/>
            <person name="Shao M."/>
        </authorList>
    </citation>
    <scope>NUCLEOTIDE SEQUENCE</scope>
    <source>
        <tissue evidence="2">Fresh leaf tissue</tissue>
    </source>
</reference>
<dbReference type="EMBL" id="JAAALK010000283">
    <property type="protein sequence ID" value="KAG8076291.1"/>
    <property type="molecule type" value="Genomic_DNA"/>
</dbReference>
<protein>
    <submittedName>
        <fullName evidence="2">Uncharacterized protein</fullName>
    </submittedName>
</protein>
<evidence type="ECO:0000313" key="2">
    <source>
        <dbReference type="EMBL" id="KAG8076291.1"/>
    </source>
</evidence>
<accession>A0A8J5VX90</accession>
<name>A0A8J5VX90_ZIZPA</name>
<evidence type="ECO:0000256" key="1">
    <source>
        <dbReference type="SAM" id="MobiDB-lite"/>
    </source>
</evidence>
<comment type="caution">
    <text evidence="2">The sequence shown here is derived from an EMBL/GenBank/DDBJ whole genome shotgun (WGS) entry which is preliminary data.</text>
</comment>
<dbReference type="Proteomes" id="UP000729402">
    <property type="component" value="Unassembled WGS sequence"/>
</dbReference>
<feature type="compositionally biased region" description="Basic and acidic residues" evidence="1">
    <location>
        <begin position="1"/>
        <end position="11"/>
    </location>
</feature>
<proteinExistence type="predicted"/>
<evidence type="ECO:0000313" key="3">
    <source>
        <dbReference type="Proteomes" id="UP000729402"/>
    </source>
</evidence>
<keyword evidence="3" id="KW-1185">Reference proteome</keyword>
<reference evidence="2" key="1">
    <citation type="journal article" date="2021" name="bioRxiv">
        <title>Whole Genome Assembly and Annotation of Northern Wild Rice, Zizania palustris L., Supports a Whole Genome Duplication in the Zizania Genus.</title>
        <authorList>
            <person name="Haas M."/>
            <person name="Kono T."/>
            <person name="Macchietto M."/>
            <person name="Millas R."/>
            <person name="McGilp L."/>
            <person name="Shao M."/>
            <person name="Duquette J."/>
            <person name="Hirsch C.N."/>
            <person name="Kimball J."/>
        </authorList>
    </citation>
    <scope>NUCLEOTIDE SEQUENCE</scope>
    <source>
        <tissue evidence="2">Fresh leaf tissue</tissue>
    </source>
</reference>
<feature type="region of interest" description="Disordered" evidence="1">
    <location>
        <begin position="1"/>
        <end position="20"/>
    </location>
</feature>